<dbReference type="Proteomes" id="UP000694569">
    <property type="component" value="Unplaced"/>
</dbReference>
<dbReference type="Ensembl" id="ENSLLET00000019420.1">
    <property type="protein sequence ID" value="ENSLLEP00000018685.1"/>
    <property type="gene ID" value="ENSLLEG00000011861.1"/>
</dbReference>
<organism evidence="2 3">
    <name type="scientific">Leptobrachium leishanense</name>
    <name type="common">Leishan spiny toad</name>
    <dbReference type="NCBI Taxonomy" id="445787"/>
    <lineage>
        <taxon>Eukaryota</taxon>
        <taxon>Metazoa</taxon>
        <taxon>Chordata</taxon>
        <taxon>Craniata</taxon>
        <taxon>Vertebrata</taxon>
        <taxon>Euteleostomi</taxon>
        <taxon>Amphibia</taxon>
        <taxon>Batrachia</taxon>
        <taxon>Anura</taxon>
        <taxon>Pelobatoidea</taxon>
        <taxon>Megophryidae</taxon>
        <taxon>Leptobrachium</taxon>
    </lineage>
</organism>
<feature type="compositionally biased region" description="Basic and acidic residues" evidence="1">
    <location>
        <begin position="132"/>
        <end position="151"/>
    </location>
</feature>
<name>A0A8C5MY15_9ANUR</name>
<feature type="region of interest" description="Disordered" evidence="1">
    <location>
        <begin position="132"/>
        <end position="152"/>
    </location>
</feature>
<evidence type="ECO:0000313" key="3">
    <source>
        <dbReference type="Proteomes" id="UP000694569"/>
    </source>
</evidence>
<reference evidence="2" key="2">
    <citation type="submission" date="2025-09" db="UniProtKB">
        <authorList>
            <consortium name="Ensembl"/>
        </authorList>
    </citation>
    <scope>IDENTIFICATION</scope>
</reference>
<dbReference type="InterPro" id="IPR043407">
    <property type="entry name" value="Nkap_D1"/>
</dbReference>
<keyword evidence="3" id="KW-1185">Reference proteome</keyword>
<feature type="compositionally biased region" description="Basic residues" evidence="1">
    <location>
        <begin position="228"/>
        <end position="253"/>
    </location>
</feature>
<protein>
    <submittedName>
        <fullName evidence="2">Uncharacterized protein</fullName>
    </submittedName>
</protein>
<feature type="compositionally biased region" description="Basic and acidic residues" evidence="1">
    <location>
        <begin position="28"/>
        <end position="39"/>
    </location>
</feature>
<dbReference type="Pfam" id="PF15692">
    <property type="entry name" value="NKAP"/>
    <property type="match status" value="2"/>
</dbReference>
<feature type="compositionally biased region" description="Basic residues" evidence="1">
    <location>
        <begin position="319"/>
        <end position="336"/>
    </location>
</feature>
<dbReference type="AlphaFoldDB" id="A0A8C5MY15"/>
<evidence type="ECO:0000313" key="2">
    <source>
        <dbReference type="Ensembl" id="ENSLLEP00000018685.1"/>
    </source>
</evidence>
<feature type="region of interest" description="Disordered" evidence="1">
    <location>
        <begin position="194"/>
        <end position="366"/>
    </location>
</feature>
<feature type="region of interest" description="Disordered" evidence="1">
    <location>
        <begin position="1"/>
        <end position="40"/>
    </location>
</feature>
<feature type="compositionally biased region" description="Low complexity" evidence="1">
    <location>
        <begin position="295"/>
        <end position="308"/>
    </location>
</feature>
<sequence>MVPPRAASTSGKEGKRRRCRRLVGGGSSREKEPGQERGYRSSRKLISVAPGLFLDCMMSRVPLGKVLLRNVIRHTDAHNKIQEESEMWKIREMEKHIGDDYGAKRRRKSPELNRWDHSGYKELYPEEFDDKKSRMRSDGFDDDGKQAEKAEAAPAVMLRPDVLSIRALNKKFYECEAGLPDRWGHSGYKELYPEEFDSESDTEVNSNKKKANGQEAARGRAAKEPESHKRKRSKKTHKKKQKKRSHKKLKKRKKEQEASTETSSESDSSEDSLEKPKKSKRKKKTRKKATRKQPSSSGQDSDSSNEMSSTEDAEAERHKDRHRKKKSHKQRHRSKPKKDADAELRKSRRTNWKVAKDEGSDSSDED</sequence>
<accession>A0A8C5MY15</accession>
<proteinExistence type="predicted"/>
<dbReference type="OrthoDB" id="10055694at2759"/>
<reference evidence="2" key="1">
    <citation type="submission" date="2025-08" db="UniProtKB">
        <authorList>
            <consortium name="Ensembl"/>
        </authorList>
    </citation>
    <scope>IDENTIFICATION</scope>
</reference>
<dbReference type="PANTHER" id="PTHR46940">
    <property type="entry name" value="NKAP DOMAIN-CONTAINING 1"/>
    <property type="match status" value="1"/>
</dbReference>
<dbReference type="GeneTree" id="ENSGT00940000166399"/>
<feature type="compositionally biased region" description="Basic residues" evidence="1">
    <location>
        <begin position="277"/>
        <end position="291"/>
    </location>
</feature>
<feature type="compositionally biased region" description="Basic and acidic residues" evidence="1">
    <location>
        <begin position="217"/>
        <end position="227"/>
    </location>
</feature>
<evidence type="ECO:0000256" key="1">
    <source>
        <dbReference type="SAM" id="MobiDB-lite"/>
    </source>
</evidence>
<dbReference type="PANTHER" id="PTHR46940:SF1">
    <property type="entry name" value="NKAP DOMAIN CONTAINING 1"/>
    <property type="match status" value="1"/>
</dbReference>